<dbReference type="AlphaFoldDB" id="A0A3B7M4D3"/>
<evidence type="ECO:0000313" key="4">
    <source>
        <dbReference type="Proteomes" id="UP001278188"/>
    </source>
</evidence>
<reference evidence="3" key="1">
    <citation type="submission" date="2018-09" db="EMBL/GenBank/DDBJ databases">
        <title>The complete genome of Acinetobacter sp. strain WCHAc010005.</title>
        <authorList>
            <person name="Hu Y."/>
            <person name="Long H."/>
            <person name="Feng Y."/>
            <person name="Zong Z."/>
        </authorList>
    </citation>
    <scope>NUCLEOTIDE SEQUENCE [LARGE SCALE GENOMIC DNA]</scope>
    <source>
        <strain evidence="3">WCHAc010005</strain>
    </source>
</reference>
<reference evidence="2 4" key="3">
    <citation type="submission" date="2023-06" db="EMBL/GenBank/DDBJ databases">
        <title>Genomic Analysis of Acinetobacter Strains Recovered from South Australian Aquatic Samples provides Insights into the Circulation of Antibiotic Resistance determinants in the Environment.</title>
        <authorList>
            <person name="Tobin L."/>
            <person name="Jarocki V.M."/>
            <person name="Kenyon J."/>
            <person name="Drigo B."/>
            <person name="Donner E."/>
            <person name="Djordjevic S.P."/>
            <person name="Hamidian M."/>
        </authorList>
    </citation>
    <scope>NUCLEOTIDE SEQUENCE [LARGE SCALE GENOMIC DNA]</scope>
    <source>
        <strain evidence="2 4">SAAc652</strain>
    </source>
</reference>
<name>A0A3B7M4D3_9GAMM</name>
<evidence type="ECO:0000313" key="3">
    <source>
        <dbReference type="Proteomes" id="UP000263753"/>
    </source>
</evidence>
<organism evidence="1 3">
    <name type="scientific">Acinetobacter chinensis</name>
    <dbReference type="NCBI Taxonomy" id="2004650"/>
    <lineage>
        <taxon>Bacteria</taxon>
        <taxon>Pseudomonadati</taxon>
        <taxon>Pseudomonadota</taxon>
        <taxon>Gammaproteobacteria</taxon>
        <taxon>Moraxellales</taxon>
        <taxon>Moraxellaceae</taxon>
        <taxon>Acinetobacter</taxon>
    </lineage>
</organism>
<dbReference type="Pfam" id="PF09998">
    <property type="entry name" value="DUF2239"/>
    <property type="match status" value="1"/>
</dbReference>
<dbReference type="Proteomes" id="UP001278188">
    <property type="component" value="Unassembled WGS sequence"/>
</dbReference>
<sequence length="183" mass="20542">MLIMKKTYSAFAGNTLLCCDSLLNIALEIQNHVPTDQNILIFNDQTGQQIDIDVSGSAQDIEARYGEITEVKKVGRPKLGVISREVTLQQKHWDWLDQQSASASSVIRKLIDQELNNPASSSNIMMAKQAVDRFMSAMLGDMPHYEEATRALYQGNKTAFDALIEHYPADLKSYLLKKTESVF</sequence>
<evidence type="ECO:0000313" key="2">
    <source>
        <dbReference type="EMBL" id="MDV2467729.1"/>
    </source>
</evidence>
<evidence type="ECO:0000313" key="1">
    <source>
        <dbReference type="EMBL" id="AXY57369.1"/>
    </source>
</evidence>
<dbReference type="EMBL" id="JASVDY010000001">
    <property type="protein sequence ID" value="MDV2467729.1"/>
    <property type="molecule type" value="Genomic_DNA"/>
</dbReference>
<proteinExistence type="predicted"/>
<dbReference type="KEGG" id="achi:CDG60_12825"/>
<dbReference type="InterPro" id="IPR018715">
    <property type="entry name" value="DUF2239"/>
</dbReference>
<reference evidence="1" key="2">
    <citation type="journal article" date="2019" name="J. Microbiol.">
        <title>Acinetobacter chinensis, a novel Acinetobacter species, carrying blaNDM-1, recovered from hospital sewage.</title>
        <authorList>
            <person name="Hu Y."/>
            <person name="Feng Y."/>
            <person name="Qin J."/>
            <person name="Zhang X."/>
            <person name="Zong Z."/>
        </authorList>
    </citation>
    <scope>NUCLEOTIDE SEQUENCE</scope>
    <source>
        <strain evidence="1">WCHAc010005</strain>
    </source>
</reference>
<keyword evidence="4" id="KW-1185">Reference proteome</keyword>
<dbReference type="Proteomes" id="UP000263753">
    <property type="component" value="Chromosome"/>
</dbReference>
<gene>
    <name evidence="1" type="ORF">CDG60_12825</name>
    <name evidence="2" type="ORF">QR674_01870</name>
</gene>
<protein>
    <submittedName>
        <fullName evidence="1">DUF2239 family protein</fullName>
    </submittedName>
</protein>
<dbReference type="EMBL" id="CP032134">
    <property type="protein sequence ID" value="AXY57369.1"/>
    <property type="molecule type" value="Genomic_DNA"/>
</dbReference>
<accession>A0A3B7M4D3</accession>